<dbReference type="Pfam" id="PF16268">
    <property type="entry name" value="DUF4921"/>
    <property type="match status" value="1"/>
</dbReference>
<evidence type="ECO:0000313" key="3">
    <source>
        <dbReference type="EMBL" id="AIF22945.1"/>
    </source>
</evidence>
<keyword evidence="3" id="KW-0808">Transferase</keyword>
<dbReference type="EC" id="2.7.7.12" evidence="3"/>
<dbReference type="GO" id="GO:0008270">
    <property type="term" value="F:zinc ion binding"/>
    <property type="evidence" value="ECO:0007669"/>
    <property type="project" value="InterPro"/>
</dbReference>
<feature type="domain" description="DUF4921" evidence="2">
    <location>
        <begin position="114"/>
        <end position="322"/>
    </location>
</feature>
<dbReference type="InterPro" id="IPR053177">
    <property type="entry name" value="ADP-glucose_phosphorylase"/>
</dbReference>
<dbReference type="SUPFAM" id="SSF54197">
    <property type="entry name" value="HIT-like"/>
    <property type="match status" value="2"/>
</dbReference>
<dbReference type="InterPro" id="IPR036265">
    <property type="entry name" value="HIT-like_sf"/>
</dbReference>
<dbReference type="GO" id="GO:0006012">
    <property type="term" value="P:galactose metabolic process"/>
    <property type="evidence" value="ECO:0007669"/>
    <property type="project" value="InterPro"/>
</dbReference>
<dbReference type="PIRSF" id="PIRSF000808">
    <property type="entry name" value="GalT"/>
    <property type="match status" value="1"/>
</dbReference>
<accession>A0A075I528</accession>
<dbReference type="EMBL" id="KF901219">
    <property type="protein sequence ID" value="AIF22945.1"/>
    <property type="molecule type" value="Genomic_DNA"/>
</dbReference>
<gene>
    <name evidence="3" type="primary">GALT</name>
    <name evidence="3" type="synonym">galT</name>
</gene>
<dbReference type="InterPro" id="IPR032576">
    <property type="entry name" value="DUF4921"/>
</dbReference>
<evidence type="ECO:0000259" key="2">
    <source>
        <dbReference type="Pfam" id="PF16268"/>
    </source>
</evidence>
<dbReference type="PANTHER" id="PTHR42763:SF2">
    <property type="entry name" value="ADP-GLUCOSE PHOSPHORYLASE"/>
    <property type="match status" value="1"/>
</dbReference>
<sequence>MGDMRKDYVLEREVIVHPSTKKKTGAKKCPYCPGNESMTNPSLLSLVARDGMLQRLQDSEDFFVENWSVRVFESKEPIVSIETKNTYTDRPLYTEPAYGYHYIVVASPKHKETLATIDMEQWSNVLVVVQDRLRWLYTQKGVTYVSIFVNHGKESGSDVEHAHIHMVSFSNLPPRINEEAEASHRIFNEQGVCPMCQAIHTETSGPRQILQTDGFIAFCPWAPSYPFEFWICPKKHSTSFSKITQKEINDVSLILRATLGGLTKEIKGVSFNLAFHLSPEKKNSRQIHWHIEVYPITSNGSGLERGYGVFLNTVSPEKAAEALGAACRKELANLVGID</sequence>
<dbReference type="PANTHER" id="PTHR42763">
    <property type="entry name" value="ADP-GLUCOSE PHOSPHORYLASE"/>
    <property type="match status" value="1"/>
</dbReference>
<keyword evidence="3" id="KW-0548">Nucleotidyltransferase</keyword>
<dbReference type="InterPro" id="IPR001937">
    <property type="entry name" value="GalP_UDPtransf1"/>
</dbReference>
<evidence type="ECO:0000256" key="1">
    <source>
        <dbReference type="PIRSR" id="PIRSR000808-1"/>
    </source>
</evidence>
<dbReference type="GO" id="GO:0008108">
    <property type="term" value="F:UDP-glucose:hexose-1-phosphate uridylyltransferase activity"/>
    <property type="evidence" value="ECO:0007669"/>
    <property type="project" value="UniProtKB-EC"/>
</dbReference>
<name>A0A075I528_9ARCH</name>
<feature type="active site" description="Tele-UMP-histidine intermediate" evidence="1">
    <location>
        <position position="163"/>
    </location>
</feature>
<dbReference type="Gene3D" id="3.30.428.10">
    <property type="entry name" value="HIT-like"/>
    <property type="match status" value="2"/>
</dbReference>
<proteinExistence type="predicted"/>
<organism evidence="3">
    <name type="scientific">uncultured marine thaumarchaeote SAT1000_11_C10</name>
    <dbReference type="NCBI Taxonomy" id="1456377"/>
    <lineage>
        <taxon>Archaea</taxon>
        <taxon>Nitrososphaerota</taxon>
        <taxon>environmental samples</taxon>
    </lineage>
</organism>
<reference evidence="3" key="1">
    <citation type="journal article" date="2014" name="Genome Biol. Evol.">
        <title>Pangenome evidence for extensive interdomain horizontal transfer affecting lineage core and shell genes in uncultured planktonic thaumarchaeota and euryarchaeota.</title>
        <authorList>
            <person name="Deschamps P."/>
            <person name="Zivanovic Y."/>
            <person name="Moreira D."/>
            <person name="Rodriguez-Valera F."/>
            <person name="Lopez-Garcia P."/>
        </authorList>
    </citation>
    <scope>NUCLEOTIDE SEQUENCE</scope>
</reference>
<protein>
    <submittedName>
        <fullName evidence="3">Galactose-1-phosphate uridylyltransferase (GalT, GALT)</fullName>
        <ecNumber evidence="3">2.7.7.12</ecNumber>
    </submittedName>
</protein>
<dbReference type="AlphaFoldDB" id="A0A075I528"/>